<dbReference type="InterPro" id="IPR005215">
    <property type="entry name" value="Trig_fac"/>
</dbReference>
<keyword evidence="5 12" id="KW-0132">Cell division</keyword>
<dbReference type="EMBL" id="BMZH01000001">
    <property type="protein sequence ID" value="GHA83135.1"/>
    <property type="molecule type" value="Genomic_DNA"/>
</dbReference>
<dbReference type="InterPro" id="IPR037041">
    <property type="entry name" value="Trigger_fac_C_sf"/>
</dbReference>
<evidence type="ECO:0000259" key="15">
    <source>
        <dbReference type="PROSITE" id="PS50059"/>
    </source>
</evidence>
<dbReference type="PANTHER" id="PTHR30560">
    <property type="entry name" value="TRIGGER FACTOR CHAPERONE AND PEPTIDYL-PROLYL CIS/TRANS ISOMERASE"/>
    <property type="match status" value="1"/>
</dbReference>
<comment type="caution">
    <text evidence="16">The sequence shown here is derived from an EMBL/GenBank/DDBJ whole genome shotgun (WGS) entry which is preliminary data.</text>
</comment>
<keyword evidence="17" id="KW-1185">Reference proteome</keyword>
<dbReference type="SUPFAM" id="SSF102735">
    <property type="entry name" value="Trigger factor ribosome-binding domain"/>
    <property type="match status" value="1"/>
</dbReference>
<dbReference type="PIRSF" id="PIRSF003095">
    <property type="entry name" value="Trigger_factor"/>
    <property type="match status" value="1"/>
</dbReference>
<reference evidence="16" key="1">
    <citation type="journal article" date="2014" name="Int. J. Syst. Evol. Microbiol.">
        <title>Complete genome sequence of Corynebacterium casei LMG S-19264T (=DSM 44701T), isolated from a smear-ripened cheese.</title>
        <authorList>
            <consortium name="US DOE Joint Genome Institute (JGI-PGF)"/>
            <person name="Walter F."/>
            <person name="Albersmeier A."/>
            <person name="Kalinowski J."/>
            <person name="Ruckert C."/>
        </authorList>
    </citation>
    <scope>NUCLEOTIDE SEQUENCE</scope>
    <source>
        <strain evidence="16">KCTC 32513</strain>
    </source>
</reference>
<keyword evidence="8 12" id="KW-0413">Isomerase</keyword>
<evidence type="ECO:0000256" key="7">
    <source>
        <dbReference type="ARBA" id="ARBA00023186"/>
    </source>
</evidence>
<dbReference type="InterPro" id="IPR046357">
    <property type="entry name" value="PPIase_dom_sf"/>
</dbReference>
<dbReference type="Gene3D" id="3.10.50.40">
    <property type="match status" value="1"/>
</dbReference>
<keyword evidence="7 12" id="KW-0143">Chaperone</keyword>
<evidence type="ECO:0000313" key="17">
    <source>
        <dbReference type="Proteomes" id="UP000634004"/>
    </source>
</evidence>
<dbReference type="SUPFAM" id="SSF109998">
    <property type="entry name" value="Triger factor/SurA peptide-binding domain-like"/>
    <property type="match status" value="1"/>
</dbReference>
<dbReference type="InterPro" id="IPR036611">
    <property type="entry name" value="Trigger_fac_ribosome-bd_sf"/>
</dbReference>
<proteinExistence type="inferred from homology"/>
<dbReference type="InterPro" id="IPR027304">
    <property type="entry name" value="Trigger_fact/SurA_dom_sf"/>
</dbReference>
<dbReference type="Pfam" id="PF05698">
    <property type="entry name" value="Trigger_C"/>
    <property type="match status" value="1"/>
</dbReference>
<dbReference type="GO" id="GO:0044183">
    <property type="term" value="F:protein folding chaperone"/>
    <property type="evidence" value="ECO:0007669"/>
    <property type="project" value="TreeGrafter"/>
</dbReference>
<dbReference type="AlphaFoldDB" id="A0A8J3CPW3"/>
<dbReference type="FunFam" id="3.10.50.40:FF:000001">
    <property type="entry name" value="Trigger factor"/>
    <property type="match status" value="1"/>
</dbReference>
<dbReference type="GO" id="GO:0043022">
    <property type="term" value="F:ribosome binding"/>
    <property type="evidence" value="ECO:0007669"/>
    <property type="project" value="TreeGrafter"/>
</dbReference>
<dbReference type="HAMAP" id="MF_00303">
    <property type="entry name" value="Trigger_factor_Tig"/>
    <property type="match status" value="1"/>
</dbReference>
<keyword evidence="6 12" id="KW-0697">Rotamase</keyword>
<dbReference type="InterPro" id="IPR008881">
    <property type="entry name" value="Trigger_fac_ribosome-bd_bac"/>
</dbReference>
<dbReference type="InterPro" id="IPR008880">
    <property type="entry name" value="Trigger_fac_C"/>
</dbReference>
<evidence type="ECO:0000256" key="10">
    <source>
        <dbReference type="ARBA" id="ARBA00024849"/>
    </source>
</evidence>
<gene>
    <name evidence="12 16" type="primary">tig</name>
    <name evidence="16" type="ORF">GCM10009069_03030</name>
</gene>
<evidence type="ECO:0000256" key="8">
    <source>
        <dbReference type="ARBA" id="ARBA00023235"/>
    </source>
</evidence>
<evidence type="ECO:0000256" key="6">
    <source>
        <dbReference type="ARBA" id="ARBA00023110"/>
    </source>
</evidence>
<dbReference type="Gene3D" id="3.30.70.1050">
    <property type="entry name" value="Trigger factor ribosome-binding domain"/>
    <property type="match status" value="1"/>
</dbReference>
<protein>
    <recommendedName>
        <fullName evidence="4 12">Trigger factor</fullName>
        <shortName evidence="12">TF</shortName>
        <ecNumber evidence="3 12">5.2.1.8</ecNumber>
    </recommendedName>
    <alternativeName>
        <fullName evidence="11 12">PPIase</fullName>
    </alternativeName>
</protein>
<evidence type="ECO:0000256" key="13">
    <source>
        <dbReference type="PROSITE-ProRule" id="PRU00277"/>
    </source>
</evidence>
<evidence type="ECO:0000256" key="12">
    <source>
        <dbReference type="HAMAP-Rule" id="MF_00303"/>
    </source>
</evidence>
<keyword evidence="9 12" id="KW-0131">Cell cycle</keyword>
<comment type="function">
    <text evidence="10 12">Involved in protein export. Acts as a chaperone by maintaining the newly synthesized protein in an open conformation. Functions as a peptidyl-prolyl cis-trans isomerase.</text>
</comment>
<evidence type="ECO:0000256" key="9">
    <source>
        <dbReference type="ARBA" id="ARBA00023306"/>
    </source>
</evidence>
<dbReference type="PANTHER" id="PTHR30560:SF3">
    <property type="entry name" value="TRIGGER FACTOR-LIKE PROTEIN TIG, CHLOROPLASTIC"/>
    <property type="match status" value="1"/>
</dbReference>
<evidence type="ECO:0000256" key="2">
    <source>
        <dbReference type="ARBA" id="ARBA00005464"/>
    </source>
</evidence>
<dbReference type="GO" id="GO:0005737">
    <property type="term" value="C:cytoplasm"/>
    <property type="evidence" value="ECO:0007669"/>
    <property type="project" value="UniProtKB-SubCell"/>
</dbReference>
<evidence type="ECO:0000256" key="14">
    <source>
        <dbReference type="RuleBase" id="RU003914"/>
    </source>
</evidence>
<dbReference type="Proteomes" id="UP000634004">
    <property type="component" value="Unassembled WGS sequence"/>
</dbReference>
<dbReference type="Gene3D" id="1.10.3120.10">
    <property type="entry name" value="Trigger factor, C-terminal domain"/>
    <property type="match status" value="1"/>
</dbReference>
<accession>A0A8J3CPW3</accession>
<comment type="subcellular location">
    <subcellularLocation>
        <location evidence="12">Cytoplasm</location>
    </subcellularLocation>
    <text evidence="12">About half TF is bound to the ribosome near the polypeptide exit tunnel while the other half is free in the cytoplasm.</text>
</comment>
<dbReference type="GO" id="GO:0043335">
    <property type="term" value="P:protein unfolding"/>
    <property type="evidence" value="ECO:0007669"/>
    <property type="project" value="TreeGrafter"/>
</dbReference>
<name>A0A8J3CPW3_9PROT</name>
<dbReference type="EC" id="5.2.1.8" evidence="3 12"/>
<comment type="catalytic activity">
    <reaction evidence="1 12 13">
        <text>[protein]-peptidylproline (omega=180) = [protein]-peptidylproline (omega=0)</text>
        <dbReference type="Rhea" id="RHEA:16237"/>
        <dbReference type="Rhea" id="RHEA-COMP:10747"/>
        <dbReference type="Rhea" id="RHEA-COMP:10748"/>
        <dbReference type="ChEBI" id="CHEBI:83833"/>
        <dbReference type="ChEBI" id="CHEBI:83834"/>
        <dbReference type="EC" id="5.2.1.8"/>
    </reaction>
</comment>
<evidence type="ECO:0000256" key="4">
    <source>
        <dbReference type="ARBA" id="ARBA00016902"/>
    </source>
</evidence>
<comment type="domain">
    <text evidence="12">Consists of 3 domains; the N-terminus binds the ribosome, the middle domain has PPIase activity, while the C-terminus has intrinsic chaperone activity on its own.</text>
</comment>
<evidence type="ECO:0000313" key="16">
    <source>
        <dbReference type="EMBL" id="GHA83135.1"/>
    </source>
</evidence>
<evidence type="ECO:0000256" key="1">
    <source>
        <dbReference type="ARBA" id="ARBA00000971"/>
    </source>
</evidence>
<evidence type="ECO:0000256" key="11">
    <source>
        <dbReference type="ARBA" id="ARBA00029986"/>
    </source>
</evidence>
<dbReference type="RefSeq" id="WP_189494669.1">
    <property type="nucleotide sequence ID" value="NZ_BMZH01000001.1"/>
</dbReference>
<dbReference type="GO" id="GO:0051083">
    <property type="term" value="P:'de novo' cotranslational protein folding"/>
    <property type="evidence" value="ECO:0007669"/>
    <property type="project" value="TreeGrafter"/>
</dbReference>
<dbReference type="SUPFAM" id="SSF54534">
    <property type="entry name" value="FKBP-like"/>
    <property type="match status" value="1"/>
</dbReference>
<dbReference type="NCBIfam" id="TIGR00115">
    <property type="entry name" value="tig"/>
    <property type="match status" value="1"/>
</dbReference>
<keyword evidence="12" id="KW-0963">Cytoplasm</keyword>
<evidence type="ECO:0000256" key="5">
    <source>
        <dbReference type="ARBA" id="ARBA00022618"/>
    </source>
</evidence>
<reference evidence="16" key="2">
    <citation type="submission" date="2020-09" db="EMBL/GenBank/DDBJ databases">
        <authorList>
            <person name="Sun Q."/>
            <person name="Kim S."/>
        </authorList>
    </citation>
    <scope>NUCLEOTIDE SEQUENCE</scope>
    <source>
        <strain evidence="16">KCTC 32513</strain>
    </source>
</reference>
<dbReference type="GO" id="GO:0015031">
    <property type="term" value="P:protein transport"/>
    <property type="evidence" value="ECO:0007669"/>
    <property type="project" value="UniProtKB-UniRule"/>
</dbReference>
<dbReference type="InterPro" id="IPR001179">
    <property type="entry name" value="PPIase_FKBP_dom"/>
</dbReference>
<dbReference type="GO" id="GO:0003755">
    <property type="term" value="F:peptidyl-prolyl cis-trans isomerase activity"/>
    <property type="evidence" value="ECO:0007669"/>
    <property type="project" value="UniProtKB-UniRule"/>
</dbReference>
<organism evidence="16 17">
    <name type="scientific">Algimonas arctica</name>
    <dbReference type="NCBI Taxonomy" id="1479486"/>
    <lineage>
        <taxon>Bacteria</taxon>
        <taxon>Pseudomonadati</taxon>
        <taxon>Pseudomonadota</taxon>
        <taxon>Alphaproteobacteria</taxon>
        <taxon>Maricaulales</taxon>
        <taxon>Robiginitomaculaceae</taxon>
        <taxon>Algimonas</taxon>
    </lineage>
</organism>
<sequence>MDIKELEADGLTKKYQVTVKKEALQDKLEAKIKEMQPQVTLKGFRPGKVPTSHIRKMFGQSIMKDVVEEVLNESSQKAINDNKLRPAGQPQIDLRANGEDVTQGKADLEYNMTVESIPEFETVDATTLKFTKLVTELTDESVDERLAELAKGQKTYKKKAKTAKAKKGDAVLIDFVGSIDGVEFEGGAMEGHQLVIGSGTFIPGFEDELIGVKAGDEKDVTVTFPAEYQAAELAGKEAVFKTVVHEVQGEKDAEIDDAFAKNFGMDDLDALKTAIKEQMQTEIDEQSRMKLKRAILDELDGKHDFELPKGMVETEFTNIWNQVKAEKEAGQLDDDDAAKSDEDLEADYRKIAARRVRLGLVLAEMGQKETIDISNEELQSALIAEARRYPGQEQQVIEFYQKNPQALAQLRAPIYEEKVVALITEKATVKEKKVDRDTLFEEDPMI</sequence>
<dbReference type="PROSITE" id="PS50059">
    <property type="entry name" value="FKBP_PPIASE"/>
    <property type="match status" value="1"/>
</dbReference>
<dbReference type="Pfam" id="PF05697">
    <property type="entry name" value="Trigger_N"/>
    <property type="match status" value="1"/>
</dbReference>
<feature type="domain" description="PPIase FKBP-type" evidence="15">
    <location>
        <begin position="168"/>
        <end position="248"/>
    </location>
</feature>
<comment type="similarity">
    <text evidence="2 12 14">Belongs to the FKBP-type PPIase family. Tig subfamily.</text>
</comment>
<dbReference type="GO" id="GO:0051301">
    <property type="term" value="P:cell division"/>
    <property type="evidence" value="ECO:0007669"/>
    <property type="project" value="UniProtKB-KW"/>
</dbReference>
<evidence type="ECO:0000256" key="3">
    <source>
        <dbReference type="ARBA" id="ARBA00013194"/>
    </source>
</evidence>
<dbReference type="Pfam" id="PF00254">
    <property type="entry name" value="FKBP_C"/>
    <property type="match status" value="1"/>
</dbReference>